<dbReference type="PANTHER" id="PTHR13817">
    <property type="entry name" value="TITIN"/>
    <property type="match status" value="1"/>
</dbReference>
<sequence>MKWLITILTTALSTTSCMLESPDPCENSPIGCDVVPYTAPPPKPSQPNVSPVSGTESITIDYAASGAAYYFVHSSNALPVGVQNQIETTSSSHTFTGLDPNKEYYFSVTAVNDSGISAPSATATSQPFTVAASPSVSPTTDTRNTVTWTAVNGADDYIVYMSTATPVTTADTAVNAGTGTSYVHSGLNAGDTWYYMVTPRKEVGAVDSIEVSTEVLPQPPGTLVASPTSNGGAIDTQWTAAAGHDGYRLLYRIGSHSLSDILASPSTIVLTATDTSKKVGAVGIDQLASFVLVAYNSAGESTYSNVVEEQPVPRTPKTGNPTSPASYRFSNNTINS</sequence>
<evidence type="ECO:0000256" key="2">
    <source>
        <dbReference type="SAM" id="MobiDB-lite"/>
    </source>
</evidence>
<feature type="region of interest" description="Disordered" evidence="2">
    <location>
        <begin position="310"/>
        <end position="336"/>
    </location>
</feature>
<dbReference type="PANTHER" id="PTHR13817:SF73">
    <property type="entry name" value="FIBRONECTIN TYPE-III DOMAIN-CONTAINING PROTEIN"/>
    <property type="match status" value="1"/>
</dbReference>
<comment type="caution">
    <text evidence="4">The sequence shown here is derived from an EMBL/GenBank/DDBJ whole genome shotgun (WGS) entry which is preliminary data.</text>
</comment>
<dbReference type="InterPro" id="IPR003961">
    <property type="entry name" value="FN3_dom"/>
</dbReference>
<dbReference type="InterPro" id="IPR036116">
    <property type="entry name" value="FN3_sf"/>
</dbReference>
<dbReference type="SUPFAM" id="SSF49265">
    <property type="entry name" value="Fibronectin type III"/>
    <property type="match status" value="2"/>
</dbReference>
<gene>
    <name evidence="4" type="ORF">CMN54_14360</name>
</gene>
<dbReference type="EMBL" id="NZEX01000173">
    <property type="protein sequence ID" value="MAH64593.1"/>
    <property type="molecule type" value="Genomic_DNA"/>
</dbReference>
<dbReference type="CDD" id="cd00063">
    <property type="entry name" value="FN3"/>
    <property type="match status" value="1"/>
</dbReference>
<evidence type="ECO:0000256" key="1">
    <source>
        <dbReference type="ARBA" id="ARBA00022737"/>
    </source>
</evidence>
<dbReference type="InterPro" id="IPR050964">
    <property type="entry name" value="Striated_Muscle_Regulatory"/>
</dbReference>
<keyword evidence="1" id="KW-0677">Repeat</keyword>
<dbReference type="Proteomes" id="UP000226525">
    <property type="component" value="Unassembled WGS sequence"/>
</dbReference>
<protein>
    <recommendedName>
        <fullName evidence="3">Fibronectin type-III domain-containing protein</fullName>
    </recommendedName>
</protein>
<feature type="compositionally biased region" description="Polar residues" evidence="2">
    <location>
        <begin position="317"/>
        <end position="336"/>
    </location>
</feature>
<dbReference type="Gene3D" id="2.60.40.10">
    <property type="entry name" value="Immunoglobulins"/>
    <property type="match status" value="3"/>
</dbReference>
<dbReference type="AlphaFoldDB" id="A0A2D6YN14"/>
<evidence type="ECO:0000313" key="4">
    <source>
        <dbReference type="EMBL" id="MAH64593.1"/>
    </source>
</evidence>
<accession>A0A2D6YN14</accession>
<dbReference type="InterPro" id="IPR013783">
    <property type="entry name" value="Ig-like_fold"/>
</dbReference>
<dbReference type="SMART" id="SM00060">
    <property type="entry name" value="FN3"/>
    <property type="match status" value="3"/>
</dbReference>
<organism evidence="4 5">
    <name type="scientific">SAR324 cluster bacterium</name>
    <dbReference type="NCBI Taxonomy" id="2024889"/>
    <lineage>
        <taxon>Bacteria</taxon>
        <taxon>Deltaproteobacteria</taxon>
        <taxon>SAR324 cluster</taxon>
    </lineage>
</organism>
<dbReference type="PROSITE" id="PS51257">
    <property type="entry name" value="PROKAR_LIPOPROTEIN"/>
    <property type="match status" value="1"/>
</dbReference>
<proteinExistence type="predicted"/>
<evidence type="ECO:0000259" key="3">
    <source>
        <dbReference type="PROSITE" id="PS50853"/>
    </source>
</evidence>
<name>A0A2D6YN14_9DELT</name>
<feature type="non-terminal residue" evidence="4">
    <location>
        <position position="336"/>
    </location>
</feature>
<dbReference type="PROSITE" id="PS50853">
    <property type="entry name" value="FN3"/>
    <property type="match status" value="1"/>
</dbReference>
<feature type="domain" description="Fibronectin type-III" evidence="3">
    <location>
        <begin position="43"/>
        <end position="133"/>
    </location>
</feature>
<dbReference type="Pfam" id="PF00041">
    <property type="entry name" value="fn3"/>
    <property type="match status" value="1"/>
</dbReference>
<reference evidence="5" key="1">
    <citation type="submission" date="2017-09" db="EMBL/GenBank/DDBJ databases">
        <title>The Reconstruction of 2,631 Draft Metagenome-Assembled Genomes from the Global Oceans.</title>
        <authorList>
            <person name="Tully B.J."/>
            <person name="Graham E.D."/>
            <person name="Heidelberg J.F."/>
        </authorList>
    </citation>
    <scope>NUCLEOTIDE SEQUENCE [LARGE SCALE GENOMIC DNA]</scope>
</reference>
<evidence type="ECO:0000313" key="5">
    <source>
        <dbReference type="Proteomes" id="UP000226525"/>
    </source>
</evidence>